<dbReference type="RefSeq" id="WP_184814525.1">
    <property type="nucleotide sequence ID" value="NZ_JACHJQ010000007.1"/>
</dbReference>
<reference evidence="5 6" key="1">
    <citation type="submission" date="2020-08" db="EMBL/GenBank/DDBJ databases">
        <title>Genomic Encyclopedia of Type Strains, Phase III (KMG-III): the genomes of soil and plant-associated and newly described type strains.</title>
        <authorList>
            <person name="Whitman W."/>
        </authorList>
    </citation>
    <scope>NUCLEOTIDE SEQUENCE [LARGE SCALE GENOMIC DNA]</scope>
    <source>
        <strain evidence="5 6">CECT 8960</strain>
    </source>
</reference>
<dbReference type="AlphaFoldDB" id="A0A7W7VHX0"/>
<dbReference type="InterPro" id="IPR028082">
    <property type="entry name" value="Peripla_BP_I"/>
</dbReference>
<dbReference type="PANTHER" id="PTHR30483:SF37">
    <property type="entry name" value="ABC TRANSPORTER SUBSTRATE-BINDING PROTEIN"/>
    <property type="match status" value="1"/>
</dbReference>
<dbReference type="EMBL" id="JACHJQ010000007">
    <property type="protein sequence ID" value="MBB4910485.1"/>
    <property type="molecule type" value="Genomic_DNA"/>
</dbReference>
<comment type="similarity">
    <text evidence="1">Belongs to the leucine-binding protein family.</text>
</comment>
<feature type="chain" id="PRO_5030954423" evidence="3">
    <location>
        <begin position="34"/>
        <end position="432"/>
    </location>
</feature>
<evidence type="ECO:0000259" key="4">
    <source>
        <dbReference type="Pfam" id="PF13458"/>
    </source>
</evidence>
<dbReference type="PANTHER" id="PTHR30483">
    <property type="entry name" value="LEUCINE-SPECIFIC-BINDING PROTEIN"/>
    <property type="match status" value="1"/>
</dbReference>
<protein>
    <submittedName>
        <fullName evidence="5">Branched-chain amino acid transport system substrate-binding protein</fullName>
    </submittedName>
</protein>
<accession>A0A7W7VHX0</accession>
<dbReference type="Proteomes" id="UP000520767">
    <property type="component" value="Unassembled WGS sequence"/>
</dbReference>
<sequence length="432" mass="45850">MFQRVSASRRGRVIAVAAVTAVLAVSACSTSGADGGGADVTEIKIGAPLPLSGPNAPLGKDALQGAELAADILNDGLPGLKLPLANDKGVPNLDHAKFTIVPADTQGKPENGASAVNHLVNDEEVHVLAGALESGVTKTAAQQAERLQVPFVTSISSSPALTQQGLKWFFRTGPTDVTYAQSFFGLLDEQKKKDVPADRIALLYMNNTFGTDAAKVAKSLAESNNKQIVADVPFDPAATDLTSQLQNVRAAEPDTVFVVAYPPTATLFINATEQLDYVPPAVMAFGAGFIDAGFIESAGDGLEGMSRRVAWSEDLGNRNPAAKIVADEYQKRYDAPLTENSARVFTTMMALAQAVNNARSVDPDQIRAALTALDIPGRDTIMPWDGIKFDDQHQNTGARAVVEQRLDGVWKVVYPKDVAAQEIVWPASEARK</sequence>
<name>A0A7W7VHX0_9PSEU</name>
<comment type="caution">
    <text evidence="5">The sequence shown here is derived from an EMBL/GenBank/DDBJ whole genome shotgun (WGS) entry which is preliminary data.</text>
</comment>
<dbReference type="Pfam" id="PF13458">
    <property type="entry name" value="Peripla_BP_6"/>
    <property type="match status" value="1"/>
</dbReference>
<organism evidence="5 6">
    <name type="scientific">Actinophytocola algeriensis</name>
    <dbReference type="NCBI Taxonomy" id="1768010"/>
    <lineage>
        <taxon>Bacteria</taxon>
        <taxon>Bacillati</taxon>
        <taxon>Actinomycetota</taxon>
        <taxon>Actinomycetes</taxon>
        <taxon>Pseudonocardiales</taxon>
        <taxon>Pseudonocardiaceae</taxon>
    </lineage>
</organism>
<dbReference type="InterPro" id="IPR051010">
    <property type="entry name" value="BCAA_transport"/>
</dbReference>
<proteinExistence type="inferred from homology"/>
<evidence type="ECO:0000256" key="1">
    <source>
        <dbReference type="ARBA" id="ARBA00010062"/>
    </source>
</evidence>
<evidence type="ECO:0000256" key="2">
    <source>
        <dbReference type="ARBA" id="ARBA00022729"/>
    </source>
</evidence>
<keyword evidence="2 3" id="KW-0732">Signal</keyword>
<gene>
    <name evidence="5" type="ORF">FHR82_006743</name>
</gene>
<evidence type="ECO:0000256" key="3">
    <source>
        <dbReference type="SAM" id="SignalP"/>
    </source>
</evidence>
<dbReference type="CDD" id="cd06340">
    <property type="entry name" value="PBP1_ABC_ligand_binding-like"/>
    <property type="match status" value="1"/>
</dbReference>
<dbReference type="SUPFAM" id="SSF53822">
    <property type="entry name" value="Periplasmic binding protein-like I"/>
    <property type="match status" value="1"/>
</dbReference>
<feature type="domain" description="Leucine-binding protein" evidence="4">
    <location>
        <begin position="42"/>
        <end position="403"/>
    </location>
</feature>
<keyword evidence="6" id="KW-1185">Reference proteome</keyword>
<dbReference type="Gene3D" id="3.40.50.2300">
    <property type="match status" value="2"/>
</dbReference>
<dbReference type="PROSITE" id="PS51257">
    <property type="entry name" value="PROKAR_LIPOPROTEIN"/>
    <property type="match status" value="1"/>
</dbReference>
<evidence type="ECO:0000313" key="5">
    <source>
        <dbReference type="EMBL" id="MBB4910485.1"/>
    </source>
</evidence>
<dbReference type="InterPro" id="IPR028081">
    <property type="entry name" value="Leu-bd"/>
</dbReference>
<feature type="signal peptide" evidence="3">
    <location>
        <begin position="1"/>
        <end position="33"/>
    </location>
</feature>
<evidence type="ECO:0000313" key="6">
    <source>
        <dbReference type="Proteomes" id="UP000520767"/>
    </source>
</evidence>